<feature type="domain" description="Glycosyltransferase 2-like" evidence="4">
    <location>
        <begin position="7"/>
        <end position="141"/>
    </location>
</feature>
<evidence type="ECO:0000259" key="4">
    <source>
        <dbReference type="Pfam" id="PF00535"/>
    </source>
</evidence>
<dbReference type="InterPro" id="IPR001173">
    <property type="entry name" value="Glyco_trans_2-like"/>
</dbReference>
<gene>
    <name evidence="5" type="ORF">IMZ08_04045</name>
</gene>
<dbReference type="EMBL" id="JADCLJ010000007">
    <property type="protein sequence ID" value="MBE4907230.1"/>
    <property type="molecule type" value="Genomic_DNA"/>
</dbReference>
<keyword evidence="6" id="KW-1185">Reference proteome</keyword>
<evidence type="ECO:0000313" key="6">
    <source>
        <dbReference type="Proteomes" id="UP001516662"/>
    </source>
</evidence>
<sequence>MNLIKVSIIIPVYNNEKFLDKCLSSVINQTLKDIEIIIINDGSTDGSLLKLKEYESQNSNIILLNQKNAGQASAINRALEIACGEYIGFVDADDFVDHHMFETLYQEVKCNNLDLIICNWTKVDTNGKVLSYNDHDKYDNKILGRDEVIQEFLLNDKELVEGFSWNKLIKRTLFMDYNIRYPNIRYEDIPTIFKVLTKVNKCKYINKKLYYYVQHGASITNTKNVNNIIGFIAAVELLYDIIVEEKLESECMEAYYIYRSKCLIAEYILTIDVVNHSSVLRTTFDTIFQSIKMNQLLKPPIQIKLIIQLFLYKIRLLPQLMLTYQKCKSLYNKYLLHS</sequence>
<evidence type="ECO:0000256" key="2">
    <source>
        <dbReference type="ARBA" id="ARBA00022676"/>
    </source>
</evidence>
<protein>
    <submittedName>
        <fullName evidence="5">Glycosyltransferase</fullName>
    </submittedName>
</protein>
<dbReference type="Pfam" id="PF00535">
    <property type="entry name" value="Glycos_transf_2"/>
    <property type="match status" value="1"/>
</dbReference>
<dbReference type="Gene3D" id="3.90.550.10">
    <property type="entry name" value="Spore Coat Polysaccharide Biosynthesis Protein SpsA, Chain A"/>
    <property type="match status" value="1"/>
</dbReference>
<organism evidence="5 6">
    <name type="scientific">Litchfieldia luteola</name>
    <dbReference type="NCBI Taxonomy" id="682179"/>
    <lineage>
        <taxon>Bacteria</taxon>
        <taxon>Bacillati</taxon>
        <taxon>Bacillota</taxon>
        <taxon>Bacilli</taxon>
        <taxon>Bacillales</taxon>
        <taxon>Bacillaceae</taxon>
        <taxon>Litchfieldia</taxon>
    </lineage>
</organism>
<name>A0ABR9QFG4_9BACI</name>
<dbReference type="SUPFAM" id="SSF53448">
    <property type="entry name" value="Nucleotide-diphospho-sugar transferases"/>
    <property type="match status" value="1"/>
</dbReference>
<proteinExistence type="inferred from homology"/>
<evidence type="ECO:0000256" key="1">
    <source>
        <dbReference type="ARBA" id="ARBA00006739"/>
    </source>
</evidence>
<evidence type="ECO:0000313" key="5">
    <source>
        <dbReference type="EMBL" id="MBE4907230.1"/>
    </source>
</evidence>
<keyword evidence="3" id="KW-0808">Transferase</keyword>
<evidence type="ECO:0000256" key="3">
    <source>
        <dbReference type="ARBA" id="ARBA00022679"/>
    </source>
</evidence>
<comment type="caution">
    <text evidence="5">The sequence shown here is derived from an EMBL/GenBank/DDBJ whole genome shotgun (WGS) entry which is preliminary data.</text>
</comment>
<keyword evidence="2" id="KW-0328">Glycosyltransferase</keyword>
<accession>A0ABR9QFG4</accession>
<dbReference type="Proteomes" id="UP001516662">
    <property type="component" value="Unassembled WGS sequence"/>
</dbReference>
<dbReference type="PANTHER" id="PTHR22916">
    <property type="entry name" value="GLYCOSYLTRANSFERASE"/>
    <property type="match status" value="1"/>
</dbReference>
<dbReference type="RefSeq" id="WP_193534791.1">
    <property type="nucleotide sequence ID" value="NZ_JAGGKM010000005.1"/>
</dbReference>
<dbReference type="InterPro" id="IPR029044">
    <property type="entry name" value="Nucleotide-diphossugar_trans"/>
</dbReference>
<dbReference type="CDD" id="cd00761">
    <property type="entry name" value="Glyco_tranf_GTA_type"/>
    <property type="match status" value="1"/>
</dbReference>
<reference evidence="5 6" key="1">
    <citation type="submission" date="2020-10" db="EMBL/GenBank/DDBJ databases">
        <title>Bacillus sp. HD4P25, an endophyte from a halophyte.</title>
        <authorList>
            <person name="Sun J.-Q."/>
        </authorList>
    </citation>
    <scope>NUCLEOTIDE SEQUENCE [LARGE SCALE GENOMIC DNA]</scope>
    <source>
        <strain evidence="5 6">YIM 93174</strain>
    </source>
</reference>
<dbReference type="PANTHER" id="PTHR22916:SF51">
    <property type="entry name" value="GLYCOSYLTRANSFERASE EPSH-RELATED"/>
    <property type="match status" value="1"/>
</dbReference>
<comment type="similarity">
    <text evidence="1">Belongs to the glycosyltransferase 2 family.</text>
</comment>